<dbReference type="PANTHER" id="PTHR21716">
    <property type="entry name" value="TRANSMEMBRANE PROTEIN"/>
    <property type="match status" value="1"/>
</dbReference>
<feature type="transmembrane region" description="Helical" evidence="8">
    <location>
        <begin position="197"/>
        <end position="219"/>
    </location>
</feature>
<feature type="transmembrane region" description="Helical" evidence="8">
    <location>
        <begin position="263"/>
        <end position="286"/>
    </location>
</feature>
<keyword evidence="4" id="KW-1003">Cell membrane</keyword>
<keyword evidence="3" id="KW-0813">Transport</keyword>
<name>A0A4R1LYB1_9SPHI</name>
<evidence type="ECO:0000256" key="4">
    <source>
        <dbReference type="ARBA" id="ARBA00022475"/>
    </source>
</evidence>
<keyword evidence="10" id="KW-1185">Reference proteome</keyword>
<evidence type="ECO:0000256" key="5">
    <source>
        <dbReference type="ARBA" id="ARBA00022692"/>
    </source>
</evidence>
<feature type="transmembrane region" description="Helical" evidence="8">
    <location>
        <begin position="57"/>
        <end position="80"/>
    </location>
</feature>
<evidence type="ECO:0000313" key="9">
    <source>
        <dbReference type="EMBL" id="TCK83580.1"/>
    </source>
</evidence>
<protein>
    <submittedName>
        <fullName evidence="9">Putative PurR-regulated permease PerM</fullName>
    </submittedName>
</protein>
<dbReference type="RefSeq" id="WP_246012798.1">
    <property type="nucleotide sequence ID" value="NZ_SMGO01000002.1"/>
</dbReference>
<keyword evidence="5 8" id="KW-0812">Transmembrane</keyword>
<dbReference type="PANTHER" id="PTHR21716:SF53">
    <property type="entry name" value="PERMEASE PERM-RELATED"/>
    <property type="match status" value="1"/>
</dbReference>
<accession>A0A4R1LYB1</accession>
<gene>
    <name evidence="9" type="ORF">C8N28_2182</name>
</gene>
<evidence type="ECO:0000256" key="1">
    <source>
        <dbReference type="ARBA" id="ARBA00004651"/>
    </source>
</evidence>
<evidence type="ECO:0000256" key="3">
    <source>
        <dbReference type="ARBA" id="ARBA00022448"/>
    </source>
</evidence>
<dbReference type="GO" id="GO:0005886">
    <property type="term" value="C:plasma membrane"/>
    <property type="evidence" value="ECO:0007669"/>
    <property type="project" value="UniProtKB-SubCell"/>
</dbReference>
<evidence type="ECO:0000256" key="6">
    <source>
        <dbReference type="ARBA" id="ARBA00022989"/>
    </source>
</evidence>
<sequence>MIGKLQLSVYGLLFISLSVSILYIASAFLIPLTLAGILSMLFVRLCDKLEKYGISRALSALIAVIILLAVISTILLLLTWQLNDLTKNIEGMKQRGMSFLQSLREWINETLGISSKQQEQILKEQGNSSGETGNMLASFATSILGALVNAILIMVYIYLFLYYRSRIKRFLLKLVPLTQEAKAKKILQQATHVSQQYLSGLAVMILVLWIMYGIGFTLMGVENALFFAILCGILEIVPFIGNITGTSITVLAVIAQGGQTDQIIGVVIVYLIVQFLQTYLLEPLIVGEQVNINPLFTIMVLVGGELVWGIAGMVLAIPLLGIVKIICDNIPVLAPYGYLIGTDKKRRTNLLEKLKNSFKK</sequence>
<feature type="transmembrane region" description="Helical" evidence="8">
    <location>
        <begin position="12"/>
        <end position="45"/>
    </location>
</feature>
<keyword evidence="7 8" id="KW-0472">Membrane</keyword>
<dbReference type="Proteomes" id="UP000294616">
    <property type="component" value="Unassembled WGS sequence"/>
</dbReference>
<evidence type="ECO:0000313" key="10">
    <source>
        <dbReference type="Proteomes" id="UP000294616"/>
    </source>
</evidence>
<comment type="caution">
    <text evidence="9">The sequence shown here is derived from an EMBL/GenBank/DDBJ whole genome shotgun (WGS) entry which is preliminary data.</text>
</comment>
<evidence type="ECO:0000256" key="2">
    <source>
        <dbReference type="ARBA" id="ARBA00009773"/>
    </source>
</evidence>
<keyword evidence="6 8" id="KW-1133">Transmembrane helix</keyword>
<dbReference type="Pfam" id="PF01594">
    <property type="entry name" value="AI-2E_transport"/>
    <property type="match status" value="1"/>
</dbReference>
<dbReference type="EMBL" id="SMGO01000002">
    <property type="protein sequence ID" value="TCK83580.1"/>
    <property type="molecule type" value="Genomic_DNA"/>
</dbReference>
<dbReference type="InterPro" id="IPR002549">
    <property type="entry name" value="AI-2E-like"/>
</dbReference>
<feature type="transmembrane region" description="Helical" evidence="8">
    <location>
        <begin position="225"/>
        <end position="251"/>
    </location>
</feature>
<evidence type="ECO:0000256" key="7">
    <source>
        <dbReference type="ARBA" id="ARBA00023136"/>
    </source>
</evidence>
<feature type="transmembrane region" description="Helical" evidence="8">
    <location>
        <begin position="136"/>
        <end position="163"/>
    </location>
</feature>
<dbReference type="AlphaFoldDB" id="A0A4R1LYB1"/>
<organism evidence="9 10">
    <name type="scientific">Albibacterium bauzanense</name>
    <dbReference type="NCBI Taxonomy" id="653929"/>
    <lineage>
        <taxon>Bacteria</taxon>
        <taxon>Pseudomonadati</taxon>
        <taxon>Bacteroidota</taxon>
        <taxon>Sphingobacteriia</taxon>
        <taxon>Sphingobacteriales</taxon>
        <taxon>Sphingobacteriaceae</taxon>
        <taxon>Albibacterium</taxon>
    </lineage>
</organism>
<comment type="subcellular location">
    <subcellularLocation>
        <location evidence="1">Cell membrane</location>
        <topology evidence="1">Multi-pass membrane protein</topology>
    </subcellularLocation>
</comment>
<reference evidence="9 10" key="1">
    <citation type="submission" date="2019-03" db="EMBL/GenBank/DDBJ databases">
        <title>Genomic Encyclopedia of Archaeal and Bacterial Type Strains, Phase II (KMG-II): from individual species to whole genera.</title>
        <authorList>
            <person name="Goeker M."/>
        </authorList>
    </citation>
    <scope>NUCLEOTIDE SEQUENCE [LARGE SCALE GENOMIC DNA]</scope>
    <source>
        <strain evidence="9 10">DSM 22554</strain>
    </source>
</reference>
<proteinExistence type="inferred from homology"/>
<feature type="transmembrane region" description="Helical" evidence="8">
    <location>
        <begin position="306"/>
        <end position="327"/>
    </location>
</feature>
<evidence type="ECO:0000256" key="8">
    <source>
        <dbReference type="SAM" id="Phobius"/>
    </source>
</evidence>
<comment type="similarity">
    <text evidence="2">Belongs to the autoinducer-2 exporter (AI-2E) (TC 2.A.86) family.</text>
</comment>